<reference evidence="2 3" key="1">
    <citation type="journal article" date="2013" name="ISME J.">
        <title>A metabolic model for members of the genus Tetrasphaera involved in enhanced biological phosphorus removal.</title>
        <authorList>
            <person name="Kristiansen R."/>
            <person name="Nguyen H.T.T."/>
            <person name="Saunders A.M."/>
            <person name="Nielsen J.L."/>
            <person name="Wimmer R."/>
            <person name="Le V.Q."/>
            <person name="McIlroy S.J."/>
            <person name="Petrovski S."/>
            <person name="Seviour R.J."/>
            <person name="Calteau A."/>
            <person name="Nielsen K.L."/>
            <person name="Nielsen P.H."/>
        </authorList>
    </citation>
    <scope>NUCLEOTIDE SEQUENCE [LARGE SCALE GENOMIC DNA]</scope>
    <source>
        <strain evidence="2 3">Ben 74</strain>
    </source>
</reference>
<feature type="domain" description="ACT" evidence="1">
    <location>
        <begin position="5"/>
        <end position="78"/>
    </location>
</feature>
<dbReference type="Pfam" id="PF13740">
    <property type="entry name" value="ACT_6"/>
    <property type="match status" value="1"/>
</dbReference>
<dbReference type="OrthoDB" id="12860at2"/>
<evidence type="ECO:0000313" key="2">
    <source>
        <dbReference type="EMBL" id="CCI52150.1"/>
    </source>
</evidence>
<dbReference type="InterPro" id="IPR045865">
    <property type="entry name" value="ACT-like_dom_sf"/>
</dbReference>
<dbReference type="STRING" id="1193518.BN13_150011"/>
<dbReference type="InterPro" id="IPR002912">
    <property type="entry name" value="ACT_dom"/>
</dbReference>
<dbReference type="GO" id="GO:0006355">
    <property type="term" value="P:regulation of DNA-templated transcription"/>
    <property type="evidence" value="ECO:0007669"/>
    <property type="project" value="InterPro"/>
</dbReference>
<dbReference type="CDD" id="cd04869">
    <property type="entry name" value="ACT_GcvR_2"/>
    <property type="match status" value="1"/>
</dbReference>
<evidence type="ECO:0000259" key="1">
    <source>
        <dbReference type="PROSITE" id="PS51671"/>
    </source>
</evidence>
<dbReference type="EMBL" id="CAJC01000057">
    <property type="protein sequence ID" value="CCI52150.1"/>
    <property type="molecule type" value="Genomic_DNA"/>
</dbReference>
<dbReference type="PANTHER" id="PTHR34875">
    <property type="entry name" value="UPF0237 PROTEIN MJ1558"/>
    <property type="match status" value="1"/>
</dbReference>
<keyword evidence="3" id="KW-1185">Reference proteome</keyword>
<dbReference type="Gene3D" id="3.30.70.260">
    <property type="match status" value="2"/>
</dbReference>
<dbReference type="RefSeq" id="WP_048544583.1">
    <property type="nucleotide sequence ID" value="NZ_HF571038.1"/>
</dbReference>
<accession>A0A077M8D1</accession>
<dbReference type="SUPFAM" id="SSF55021">
    <property type="entry name" value="ACT-like"/>
    <property type="match status" value="2"/>
</dbReference>
<dbReference type="InterPro" id="IPR016867">
    <property type="entry name" value="GcvR"/>
</dbReference>
<feature type="domain" description="ACT" evidence="1">
    <location>
        <begin position="91"/>
        <end position="170"/>
    </location>
</feature>
<sequence length="173" mass="18075">MQTLVISILGEDRAGLVSSLADVVSANGGNWERSQLAELAGKFAGIVVVTVPEGNVEAFRQALEPVAAGLIDLQVDDGGTADTEDEGGHFRLSLLGTDRPGIVAAVSGVLARQGINLDELATETRDAPMAGGRLFEAQVSARVPIGADLGALREELERLADEIQVDLFLEDLA</sequence>
<comment type="caution">
    <text evidence="2">The sequence shown here is derived from an EMBL/GenBank/DDBJ whole genome shotgun (WGS) entry which is preliminary data.</text>
</comment>
<gene>
    <name evidence="2" type="ORF">BN13_150011</name>
</gene>
<evidence type="ECO:0000313" key="3">
    <source>
        <dbReference type="Proteomes" id="UP000035720"/>
    </source>
</evidence>
<dbReference type="InterPro" id="IPR050990">
    <property type="entry name" value="UPF0237/GcvR_regulator"/>
</dbReference>
<proteinExistence type="predicted"/>
<dbReference type="AlphaFoldDB" id="A0A077M8D1"/>
<organism evidence="2 3">
    <name type="scientific">Nostocoides jenkinsii Ben 74</name>
    <dbReference type="NCBI Taxonomy" id="1193518"/>
    <lineage>
        <taxon>Bacteria</taxon>
        <taxon>Bacillati</taxon>
        <taxon>Actinomycetota</taxon>
        <taxon>Actinomycetes</taxon>
        <taxon>Micrococcales</taxon>
        <taxon>Intrasporangiaceae</taxon>
        <taxon>Nostocoides</taxon>
    </lineage>
</organism>
<dbReference type="Pfam" id="PF01842">
    <property type="entry name" value="ACT"/>
    <property type="match status" value="1"/>
</dbReference>
<dbReference type="Proteomes" id="UP000035720">
    <property type="component" value="Unassembled WGS sequence"/>
</dbReference>
<protein>
    <recommendedName>
        <fullName evidence="1">ACT domain-containing protein</fullName>
    </recommendedName>
</protein>
<dbReference type="PIRSF" id="PIRSF028103">
    <property type="entry name" value="GcvR"/>
    <property type="match status" value="1"/>
</dbReference>
<dbReference type="PROSITE" id="PS51671">
    <property type="entry name" value="ACT"/>
    <property type="match status" value="2"/>
</dbReference>
<name>A0A077M8D1_9MICO</name>
<dbReference type="PANTHER" id="PTHR34875:SF6">
    <property type="entry name" value="UPF0237 PROTEIN MJ1558"/>
    <property type="match status" value="1"/>
</dbReference>